<evidence type="ECO:0000256" key="2">
    <source>
        <dbReference type="ARBA" id="ARBA00023136"/>
    </source>
</evidence>
<accession>A0ABW5R9E0</accession>
<feature type="transmembrane region" description="Helical" evidence="4">
    <location>
        <begin position="289"/>
        <end position="310"/>
    </location>
</feature>
<dbReference type="EMBL" id="JBHUMM010000010">
    <property type="protein sequence ID" value="MFD2671374.1"/>
    <property type="molecule type" value="Genomic_DNA"/>
</dbReference>
<sequence>MKIFLNRNRSSNEKQTQASRTQTKHAGASAPSGHTYPEFLHSSLAENIAVLKQQLGKSDDLVVRYLSVYTEKDEEIPAALAYVDGLTDQMMIEHSVMFPLQELVKQDHPIPLQAPMSYIQNHVLLSTNVKQVDTFKSLFYSLFSGNVILFLHDQPLALSTCVTAGDNRTVEEPSSETVIRGPKDSFTETLRTNTSLIRRRIKDERLHSETFILGRVTHTEVSIMYIHGIASEQIIAEVRSRIEKIDIDGILESMYVEEFIEEKTMTPFPTVFHTERPDVVSANLLEGRIAIFVQGTPFVLIVPTLFIQFFHAAEDYYQRADMAILIRLLRYFAFFISLLAPSLYIAITTFHQEMLPTPLLISLASQREGIPFPAFIEAIMMEVTFEIIREAGVRMPRAVGQTVSIVGALVIGQAAVEAGVVSAVMVIVVAITAIASFVSPNYNLAIAVRILRFAFIFLAASFGLYGITLGLIGMIIHLCSLKSFTIPYMAPMAPFNLEEQKDGMLRLPWPKLNKRPTSLRVHNENRQPPPPSRANARKKRAIFNILRGKKS</sequence>
<evidence type="ECO:0000256" key="3">
    <source>
        <dbReference type="SAM" id="MobiDB-lite"/>
    </source>
</evidence>
<evidence type="ECO:0000256" key="1">
    <source>
        <dbReference type="ARBA" id="ARBA00005278"/>
    </source>
</evidence>
<keyword evidence="2 4" id="KW-0472">Membrane</keyword>
<feature type="transmembrane region" description="Helical" evidence="4">
    <location>
        <begin position="450"/>
        <end position="476"/>
    </location>
</feature>
<dbReference type="InterPro" id="IPR004995">
    <property type="entry name" value="Spore_Ger"/>
</dbReference>
<keyword evidence="4" id="KW-1133">Transmembrane helix</keyword>
<dbReference type="PIRSF" id="PIRSF005690">
    <property type="entry name" value="GerBA"/>
    <property type="match status" value="1"/>
</dbReference>
<dbReference type="Pfam" id="PF03323">
    <property type="entry name" value="GerA"/>
    <property type="match status" value="1"/>
</dbReference>
<keyword evidence="6" id="KW-1185">Reference proteome</keyword>
<dbReference type="RefSeq" id="WP_379928832.1">
    <property type="nucleotide sequence ID" value="NZ_JBHUMM010000010.1"/>
</dbReference>
<keyword evidence="4" id="KW-0812">Transmembrane</keyword>
<evidence type="ECO:0000313" key="6">
    <source>
        <dbReference type="Proteomes" id="UP001597497"/>
    </source>
</evidence>
<protein>
    <submittedName>
        <fullName evidence="5">Spore germination protein</fullName>
    </submittedName>
</protein>
<name>A0ABW5R9E0_9BACL</name>
<dbReference type="PANTHER" id="PTHR22550:SF5">
    <property type="entry name" value="LEUCINE ZIPPER PROTEIN 4"/>
    <property type="match status" value="1"/>
</dbReference>
<feature type="transmembrane region" description="Helical" evidence="4">
    <location>
        <begin position="420"/>
        <end position="438"/>
    </location>
</feature>
<dbReference type="InterPro" id="IPR050768">
    <property type="entry name" value="UPF0353/GerABKA_families"/>
</dbReference>
<reference evidence="6" key="1">
    <citation type="journal article" date="2019" name="Int. J. Syst. Evol. Microbiol.">
        <title>The Global Catalogue of Microorganisms (GCM) 10K type strain sequencing project: providing services to taxonomists for standard genome sequencing and annotation.</title>
        <authorList>
            <consortium name="The Broad Institute Genomics Platform"/>
            <consortium name="The Broad Institute Genome Sequencing Center for Infectious Disease"/>
            <person name="Wu L."/>
            <person name="Ma J."/>
        </authorList>
    </citation>
    <scope>NUCLEOTIDE SEQUENCE [LARGE SCALE GENOMIC DNA]</scope>
    <source>
        <strain evidence="6">KCTC 33676</strain>
    </source>
</reference>
<comment type="caution">
    <text evidence="5">The sequence shown here is derived from an EMBL/GenBank/DDBJ whole genome shotgun (WGS) entry which is preliminary data.</text>
</comment>
<dbReference type="Proteomes" id="UP001597497">
    <property type="component" value="Unassembled WGS sequence"/>
</dbReference>
<proteinExistence type="inferred from homology"/>
<feature type="region of interest" description="Disordered" evidence="3">
    <location>
        <begin position="1"/>
        <end position="32"/>
    </location>
</feature>
<evidence type="ECO:0000313" key="5">
    <source>
        <dbReference type="EMBL" id="MFD2671374.1"/>
    </source>
</evidence>
<dbReference type="PANTHER" id="PTHR22550">
    <property type="entry name" value="SPORE GERMINATION PROTEIN"/>
    <property type="match status" value="1"/>
</dbReference>
<evidence type="ECO:0000256" key="4">
    <source>
        <dbReference type="SAM" id="Phobius"/>
    </source>
</evidence>
<feature type="transmembrane region" description="Helical" evidence="4">
    <location>
        <begin position="331"/>
        <end position="350"/>
    </location>
</feature>
<comment type="similarity">
    <text evidence="1">Belongs to the GerABKA family.</text>
</comment>
<feature type="compositionally biased region" description="Polar residues" evidence="3">
    <location>
        <begin position="7"/>
        <end position="21"/>
    </location>
</feature>
<organism evidence="5 6">
    <name type="scientific">Marinicrinis sediminis</name>
    <dbReference type="NCBI Taxonomy" id="1652465"/>
    <lineage>
        <taxon>Bacteria</taxon>
        <taxon>Bacillati</taxon>
        <taxon>Bacillota</taxon>
        <taxon>Bacilli</taxon>
        <taxon>Bacillales</taxon>
        <taxon>Paenibacillaceae</taxon>
    </lineage>
</organism>
<gene>
    <name evidence="5" type="ORF">ACFSUC_07115</name>
</gene>